<dbReference type="FunFam" id="1.10.418.10:FF:000112">
    <property type="entry name" value="MICAL like 1"/>
    <property type="match status" value="1"/>
</dbReference>
<dbReference type="Gene3D" id="1.10.418.10">
    <property type="entry name" value="Calponin-like domain"/>
    <property type="match status" value="1"/>
</dbReference>
<dbReference type="SMART" id="SM01203">
    <property type="entry name" value="DUF3585"/>
    <property type="match status" value="1"/>
</dbReference>
<keyword evidence="5" id="KW-0175">Coiled coil</keyword>
<keyword evidence="3 4" id="KW-0440">LIM domain</keyword>
<name>A0A7K7RIN5_9PASS</name>
<evidence type="ECO:0000259" key="8">
    <source>
        <dbReference type="PROSITE" id="PS50023"/>
    </source>
</evidence>
<feature type="domain" description="LIM zinc-binding" evidence="8">
    <location>
        <begin position="122"/>
        <end position="184"/>
    </location>
</feature>
<evidence type="ECO:0000256" key="6">
    <source>
        <dbReference type="SAM" id="MobiDB-lite"/>
    </source>
</evidence>
<evidence type="ECO:0000256" key="1">
    <source>
        <dbReference type="ARBA" id="ARBA00022723"/>
    </source>
</evidence>
<dbReference type="AlphaFoldDB" id="A0A7K7RIN5"/>
<feature type="compositionally biased region" description="Basic and acidic residues" evidence="6">
    <location>
        <begin position="849"/>
        <end position="859"/>
    </location>
</feature>
<dbReference type="PROSITE" id="PS50023">
    <property type="entry name" value="LIM_DOMAIN_2"/>
    <property type="match status" value="1"/>
</dbReference>
<feature type="compositionally biased region" description="Basic and acidic residues" evidence="6">
    <location>
        <begin position="875"/>
        <end position="888"/>
    </location>
</feature>
<evidence type="ECO:0000259" key="9">
    <source>
        <dbReference type="PROSITE" id="PS51848"/>
    </source>
</evidence>
<dbReference type="Pfam" id="PF00412">
    <property type="entry name" value="LIM"/>
    <property type="match status" value="1"/>
</dbReference>
<feature type="compositionally biased region" description="Low complexity" evidence="6">
    <location>
        <begin position="574"/>
        <end position="591"/>
    </location>
</feature>
<gene>
    <name evidence="10" type="primary">Micall1</name>
    <name evidence="10" type="ORF">NESACU_R00064</name>
</gene>
<dbReference type="InterPro" id="IPR050540">
    <property type="entry name" value="F-actin_Monoox_Mical"/>
</dbReference>
<proteinExistence type="predicted"/>
<dbReference type="Proteomes" id="UP000549091">
    <property type="component" value="Unassembled WGS sequence"/>
</dbReference>
<reference evidence="10 11" key="1">
    <citation type="submission" date="2019-09" db="EMBL/GenBank/DDBJ databases">
        <title>Bird 10,000 Genomes (B10K) Project - Family phase.</title>
        <authorList>
            <person name="Zhang G."/>
        </authorList>
    </citation>
    <scope>NUCLEOTIDE SEQUENCE [LARGE SCALE GENOMIC DNA]</scope>
    <source>
        <strain evidence="10">OUT-0053</strain>
        <tissue evidence="10">Muscle</tissue>
    </source>
</reference>
<protein>
    <submittedName>
        <fullName evidence="10">MILK1 protein</fullName>
    </submittedName>
</protein>
<feature type="compositionally biased region" description="Low complexity" evidence="6">
    <location>
        <begin position="640"/>
        <end position="653"/>
    </location>
</feature>
<feature type="domain" description="Calponin-homology (CH)" evidence="7">
    <location>
        <begin position="1"/>
        <end position="59"/>
    </location>
</feature>
<dbReference type="PANTHER" id="PTHR23167:SF89">
    <property type="entry name" value="MICAL-LIKE PROTEIN 1"/>
    <property type="match status" value="1"/>
</dbReference>
<organism evidence="10 11">
    <name type="scientific">Nesospiza acunhae</name>
    <dbReference type="NCBI Taxonomy" id="381881"/>
    <lineage>
        <taxon>Eukaryota</taxon>
        <taxon>Metazoa</taxon>
        <taxon>Chordata</taxon>
        <taxon>Craniata</taxon>
        <taxon>Vertebrata</taxon>
        <taxon>Euteleostomi</taxon>
        <taxon>Archelosauria</taxon>
        <taxon>Archosauria</taxon>
        <taxon>Dinosauria</taxon>
        <taxon>Saurischia</taxon>
        <taxon>Theropoda</taxon>
        <taxon>Coelurosauria</taxon>
        <taxon>Aves</taxon>
        <taxon>Neognathae</taxon>
        <taxon>Neoaves</taxon>
        <taxon>Telluraves</taxon>
        <taxon>Australaves</taxon>
        <taxon>Passeriformes</taxon>
        <taxon>Thraupidae</taxon>
        <taxon>Nesospiza</taxon>
    </lineage>
</organism>
<comment type="caution">
    <text evidence="10">The sequence shown here is derived from an EMBL/GenBank/DDBJ whole genome shotgun (WGS) entry which is preliminary data.</text>
</comment>
<feature type="compositionally biased region" description="Polar residues" evidence="6">
    <location>
        <begin position="228"/>
        <end position="237"/>
    </location>
</feature>
<sequence>DFDSLSKDDVYENNRLAFELAERELGIPALLDPNDMVTMKVPDCLSIMTYVSQYYNHFNNPSQGDVPPPMKRPTAASSPPLLSHKTPVAVAETAHGPVLSSCAVSQEEAPSEQRPQCSTLSSTCAACQQHVHLVQRYLAEGKLYHRQCFRCKECSSTLLPGSYKPGSEAGTFVCTQHRGKLAVSGKAERRPSLDRQSPELRTEAGADSMGENALQAGAEVGKDDADSQESVAQTSTLAEGLSGPAEKDSTAIKAETPTPPAHTGSGALVSQTPPRPPIPSKPAGLTQDKANSLDGRLRDSRPTPAPRKATDASALSPPASHPVPRPRSALQGEGSDCGPGMVGYLKPAPLSQNLEGDPAPLTGTGGATARAKDPPWMALVQAEPKKKPAPPPPPGNSHETPSRTSEEEDGEEVGKARSEESRSDITEPKPYNPFEEEDEEEVESADTQKSTPEQEQSETAAKPLHPWYGITPTSSPKAKKRPAPRAPNASPLAQHPISRLSHSEPSSSTPSPALSLESINSESSARVLGDTDEASVPKSSSEPTVHVPAATKTCSAEAPLASVSSRESPAVPASLSTNSSFSSSSELASLSGEMQPSTLHSSRSISTGSLKTSPNRLPPKPPAGASPTPILLASDGGAGSPKTSSSPKPQPKSSCKENPFNRKPSPAASPLAKKPPKGSKPVRPPAPGHGFPLIKRKVQTDQYIPEEDIYGEMDAIEHQLDELEHRGVALEEKLRSAENDNPEDNLLVDWFKLIHEKHMLVRHESELIYIFKQQNLEQRQSDVEYELRCLLNKPEKDWTDEDRGREKALMQELVTIIEQRNAIVNCLDEDRQREEEEDKMLEAMIKRKEFHKETETESKKKGKFKPMKVLKLLGNKHDSKSKSPKEKS</sequence>
<feature type="compositionally biased region" description="Basic and acidic residues" evidence="6">
    <location>
        <begin position="186"/>
        <end position="204"/>
    </location>
</feature>
<dbReference type="PANTHER" id="PTHR23167">
    <property type="entry name" value="CALPONIN HOMOLOGY DOMAIN-CONTAINING PROTEIN DDB_G0272472-RELATED"/>
    <property type="match status" value="1"/>
</dbReference>
<dbReference type="SMART" id="SM00132">
    <property type="entry name" value="LIM"/>
    <property type="match status" value="1"/>
</dbReference>
<dbReference type="PROSITE" id="PS00478">
    <property type="entry name" value="LIM_DOMAIN_1"/>
    <property type="match status" value="1"/>
</dbReference>
<dbReference type="EMBL" id="VZSU01000352">
    <property type="protein sequence ID" value="NWZ91380.1"/>
    <property type="molecule type" value="Genomic_DNA"/>
</dbReference>
<dbReference type="PROSITE" id="PS51848">
    <property type="entry name" value="BMERB"/>
    <property type="match status" value="1"/>
</dbReference>
<feature type="domain" description="BMERB" evidence="9">
    <location>
        <begin position="696"/>
        <end position="843"/>
    </location>
</feature>
<dbReference type="InterPro" id="IPR036872">
    <property type="entry name" value="CH_dom_sf"/>
</dbReference>
<evidence type="ECO:0000259" key="7">
    <source>
        <dbReference type="PROSITE" id="PS50021"/>
    </source>
</evidence>
<dbReference type="Pfam" id="PF00307">
    <property type="entry name" value="CH"/>
    <property type="match status" value="1"/>
</dbReference>
<dbReference type="GO" id="GO:0046872">
    <property type="term" value="F:metal ion binding"/>
    <property type="evidence" value="ECO:0007669"/>
    <property type="project" value="UniProtKB-KW"/>
</dbReference>
<feature type="region of interest" description="Disordered" evidence="6">
    <location>
        <begin position="181"/>
        <end position="697"/>
    </location>
</feature>
<feature type="compositionally biased region" description="Polar residues" evidence="6">
    <location>
        <begin position="592"/>
        <end position="615"/>
    </location>
</feature>
<feature type="non-terminal residue" evidence="10">
    <location>
        <position position="1"/>
    </location>
</feature>
<feature type="region of interest" description="Disordered" evidence="6">
    <location>
        <begin position="849"/>
        <end position="888"/>
    </location>
</feature>
<evidence type="ECO:0000256" key="3">
    <source>
        <dbReference type="ARBA" id="ARBA00023038"/>
    </source>
</evidence>
<evidence type="ECO:0000256" key="2">
    <source>
        <dbReference type="ARBA" id="ARBA00022833"/>
    </source>
</evidence>
<feature type="compositionally biased region" description="Acidic residues" evidence="6">
    <location>
        <begin position="434"/>
        <end position="444"/>
    </location>
</feature>
<keyword evidence="1 4" id="KW-0479">Metal-binding</keyword>
<feature type="compositionally biased region" description="Low complexity" evidence="6">
    <location>
        <begin position="498"/>
        <end position="518"/>
    </location>
</feature>
<keyword evidence="11" id="KW-1185">Reference proteome</keyword>
<dbReference type="InterPro" id="IPR001715">
    <property type="entry name" value="CH_dom"/>
</dbReference>
<dbReference type="InterPro" id="IPR022735">
    <property type="entry name" value="bMERB_dom"/>
</dbReference>
<dbReference type="InterPro" id="IPR001781">
    <property type="entry name" value="Znf_LIM"/>
</dbReference>
<keyword evidence="2 4" id="KW-0862">Zinc</keyword>
<feature type="compositionally biased region" description="Polar residues" evidence="6">
    <location>
        <begin position="445"/>
        <end position="459"/>
    </location>
</feature>
<feature type="compositionally biased region" description="Low complexity" evidence="6">
    <location>
        <begin position="663"/>
        <end position="672"/>
    </location>
</feature>
<dbReference type="Pfam" id="PF12130">
    <property type="entry name" value="bMERB_dom"/>
    <property type="match status" value="1"/>
</dbReference>
<dbReference type="CDD" id="cd09444">
    <property type="entry name" value="LIM_Mical_like_1"/>
    <property type="match status" value="1"/>
</dbReference>
<feature type="non-terminal residue" evidence="10">
    <location>
        <position position="888"/>
    </location>
</feature>
<accession>A0A7K7RIN5</accession>
<feature type="coiled-coil region" evidence="5">
    <location>
        <begin position="706"/>
        <end position="740"/>
    </location>
</feature>
<evidence type="ECO:0000256" key="5">
    <source>
        <dbReference type="SAM" id="Coils"/>
    </source>
</evidence>
<dbReference type="Gene3D" id="2.10.110.10">
    <property type="entry name" value="Cysteine Rich Protein"/>
    <property type="match status" value="1"/>
</dbReference>
<evidence type="ECO:0000313" key="10">
    <source>
        <dbReference type="EMBL" id="NWZ91380.1"/>
    </source>
</evidence>
<feature type="compositionally biased region" description="Basic and acidic residues" evidence="6">
    <location>
        <begin position="412"/>
        <end position="427"/>
    </location>
</feature>
<feature type="region of interest" description="Disordered" evidence="6">
    <location>
        <begin position="62"/>
        <end position="82"/>
    </location>
</feature>
<evidence type="ECO:0000313" key="11">
    <source>
        <dbReference type="Proteomes" id="UP000549091"/>
    </source>
</evidence>
<dbReference type="SUPFAM" id="SSF57716">
    <property type="entry name" value="Glucocorticoid receptor-like (DNA-binding domain)"/>
    <property type="match status" value="2"/>
</dbReference>
<evidence type="ECO:0000256" key="4">
    <source>
        <dbReference type="PROSITE-ProRule" id="PRU00125"/>
    </source>
</evidence>
<dbReference type="SUPFAM" id="SSF47576">
    <property type="entry name" value="Calponin-homology domain, CH-domain"/>
    <property type="match status" value="1"/>
</dbReference>
<dbReference type="PROSITE" id="PS50021">
    <property type="entry name" value="CH"/>
    <property type="match status" value="1"/>
</dbReference>